<keyword evidence="11" id="KW-1185">Reference proteome</keyword>
<dbReference type="STRING" id="406100.SAMN04488052_10730"/>
<evidence type="ECO:0000256" key="5">
    <source>
        <dbReference type="RuleBase" id="RU362116"/>
    </source>
</evidence>
<dbReference type="InterPro" id="IPR037058">
    <property type="entry name" value="Falgellar_hook_FlgE_sf"/>
</dbReference>
<evidence type="ECO:0000256" key="1">
    <source>
        <dbReference type="ARBA" id="ARBA00004117"/>
    </source>
</evidence>
<dbReference type="Pfam" id="PF07559">
    <property type="entry name" value="FlgE_D2"/>
    <property type="match status" value="1"/>
</dbReference>
<name>A0A1H8UJI6_9GAMM</name>
<dbReference type="AlphaFoldDB" id="A0A1H8UJI6"/>
<dbReference type="SUPFAM" id="SSF117143">
    <property type="entry name" value="Flagellar hook protein flgE"/>
    <property type="match status" value="1"/>
</dbReference>
<dbReference type="PANTHER" id="PTHR30435:SF1">
    <property type="entry name" value="FLAGELLAR HOOK PROTEIN FLGE"/>
    <property type="match status" value="1"/>
</dbReference>
<organism evidence="10 11">
    <name type="scientific">Aquisalimonas asiatica</name>
    <dbReference type="NCBI Taxonomy" id="406100"/>
    <lineage>
        <taxon>Bacteria</taxon>
        <taxon>Pseudomonadati</taxon>
        <taxon>Pseudomonadota</taxon>
        <taxon>Gammaproteobacteria</taxon>
        <taxon>Chromatiales</taxon>
        <taxon>Ectothiorhodospiraceae</taxon>
        <taxon>Aquisalimonas</taxon>
    </lineage>
</organism>
<dbReference type="InterPro" id="IPR037925">
    <property type="entry name" value="FlgE/F/G-like"/>
</dbReference>
<dbReference type="GO" id="GO:0071978">
    <property type="term" value="P:bacterial-type flagellum-dependent swarming motility"/>
    <property type="evidence" value="ECO:0007669"/>
    <property type="project" value="TreeGrafter"/>
</dbReference>
<dbReference type="GO" id="GO:0005829">
    <property type="term" value="C:cytosol"/>
    <property type="evidence" value="ECO:0007669"/>
    <property type="project" value="TreeGrafter"/>
</dbReference>
<dbReference type="InterPro" id="IPR010930">
    <property type="entry name" value="Flg_bb/hook_C_dom"/>
</dbReference>
<feature type="domain" description="Flagellar hook protein FlgE D2" evidence="8">
    <location>
        <begin position="161"/>
        <end position="309"/>
    </location>
</feature>
<proteinExistence type="inferred from homology"/>
<dbReference type="EMBL" id="FOEG01000007">
    <property type="protein sequence ID" value="SEP03400.1"/>
    <property type="molecule type" value="Genomic_DNA"/>
</dbReference>
<dbReference type="GO" id="GO:0009424">
    <property type="term" value="C:bacterial-type flagellum hook"/>
    <property type="evidence" value="ECO:0007669"/>
    <property type="project" value="TreeGrafter"/>
</dbReference>
<dbReference type="InterPro" id="IPR001444">
    <property type="entry name" value="Flag_bb_rod_N"/>
</dbReference>
<accession>A0A1H8UJI6</accession>
<dbReference type="Gene3D" id="2.60.98.20">
    <property type="entry name" value="Flagellar hook protein FlgE"/>
    <property type="match status" value="1"/>
</dbReference>
<sequence length="428" mass="45407">MSFNISLSGLNSASSDLDVTSNNIANSGTVGFKGSRAEFADVFAQTQFGIASNAIGSGSRLQNVAQQFTQGQFDFTGNNLDLAVNGEGFFRLQDNDGSVSYTRNGAFQLNQDGVVENADGRALTGYPADGDGNVGGTLQPLSIDTGNVPPQATTAIDIDANLQSNADGLDPTNFDVNDPETFNFSTSTTVYDGQGTSRSANIYFVKDEGEENEWLSVVEIGDQLIGIDDPDNPDPDEMFRVAFNSDGSFDSVVPGPGAGNDAQDTSASSIDFEYDPGDGLDPQRIEVDYGALTQFGTPSAVNELTQNGFEAGEFSSLDIEEDGTVFGRYTNGESLQLGRVATARFPSEQNLTEVGDNLWLESAESGEPILGQPTTSGLGGIQSGALEQSNVDITEQLVNMITAQRNFQANAQMISTQDQVTQEILNIR</sequence>
<evidence type="ECO:0000256" key="2">
    <source>
        <dbReference type="ARBA" id="ARBA00009677"/>
    </source>
</evidence>
<dbReference type="Proteomes" id="UP000199657">
    <property type="component" value="Unassembled WGS sequence"/>
</dbReference>
<dbReference type="InterPro" id="IPR011491">
    <property type="entry name" value="FlgE_D2"/>
</dbReference>
<gene>
    <name evidence="10" type="ORF">SAMN04488052_10730</name>
</gene>
<keyword evidence="4 5" id="KW-0975">Bacterial flagellum</keyword>
<dbReference type="OrthoDB" id="8578401at2"/>
<keyword evidence="10" id="KW-0969">Cilium</keyword>
<dbReference type="GO" id="GO:0009425">
    <property type="term" value="C:bacterial-type flagellum basal body"/>
    <property type="evidence" value="ECO:0007669"/>
    <property type="project" value="UniProtKB-SubCell"/>
</dbReference>
<comment type="function">
    <text evidence="5">A flexible structure which links the flagellar filament to the drive apparatus in the basal body.</text>
</comment>
<dbReference type="Pfam" id="PF00460">
    <property type="entry name" value="Flg_bb_rod"/>
    <property type="match status" value="1"/>
</dbReference>
<dbReference type="InterPro" id="IPR053967">
    <property type="entry name" value="LlgE_F_G-like_D1"/>
</dbReference>
<feature type="domain" description="Flagellar basal body rod protein N-terminal" evidence="6">
    <location>
        <begin position="4"/>
        <end position="33"/>
    </location>
</feature>
<dbReference type="Pfam" id="PF22692">
    <property type="entry name" value="LlgE_F_G_D1"/>
    <property type="match status" value="1"/>
</dbReference>
<comment type="similarity">
    <text evidence="2 5">Belongs to the flagella basal body rod proteins family.</text>
</comment>
<evidence type="ECO:0000256" key="3">
    <source>
        <dbReference type="ARBA" id="ARBA00019015"/>
    </source>
</evidence>
<dbReference type="Pfam" id="PF06429">
    <property type="entry name" value="Flg_bbr_C"/>
    <property type="match status" value="1"/>
</dbReference>
<evidence type="ECO:0000313" key="10">
    <source>
        <dbReference type="EMBL" id="SEP03400.1"/>
    </source>
</evidence>
<dbReference type="PANTHER" id="PTHR30435">
    <property type="entry name" value="FLAGELLAR PROTEIN"/>
    <property type="match status" value="1"/>
</dbReference>
<evidence type="ECO:0000259" key="9">
    <source>
        <dbReference type="Pfam" id="PF22692"/>
    </source>
</evidence>
<evidence type="ECO:0000313" key="11">
    <source>
        <dbReference type="Proteomes" id="UP000199657"/>
    </source>
</evidence>
<protein>
    <recommendedName>
        <fullName evidence="3 5">Flagellar hook protein FlgE</fullName>
    </recommendedName>
</protein>
<evidence type="ECO:0000259" key="7">
    <source>
        <dbReference type="Pfam" id="PF06429"/>
    </source>
</evidence>
<dbReference type="NCBIfam" id="NF004238">
    <property type="entry name" value="PRK05682.1-1"/>
    <property type="match status" value="1"/>
</dbReference>
<reference evidence="10 11" key="1">
    <citation type="submission" date="2016-10" db="EMBL/GenBank/DDBJ databases">
        <authorList>
            <person name="de Groot N.N."/>
        </authorList>
    </citation>
    <scope>NUCLEOTIDE SEQUENCE [LARGE SCALE GENOMIC DNA]</scope>
    <source>
        <strain evidence="10 11">CGMCC 1.6291</strain>
    </source>
</reference>
<dbReference type="RefSeq" id="WP_091645022.1">
    <property type="nucleotide sequence ID" value="NZ_FOEG01000007.1"/>
</dbReference>
<feature type="domain" description="Flagellar basal-body/hook protein C-terminal" evidence="7">
    <location>
        <begin position="382"/>
        <end position="427"/>
    </location>
</feature>
<dbReference type="NCBIfam" id="TIGR03506">
    <property type="entry name" value="FlgEFG_subfam"/>
    <property type="match status" value="1"/>
</dbReference>
<evidence type="ECO:0000259" key="8">
    <source>
        <dbReference type="Pfam" id="PF07559"/>
    </source>
</evidence>
<evidence type="ECO:0000256" key="4">
    <source>
        <dbReference type="ARBA" id="ARBA00023143"/>
    </source>
</evidence>
<dbReference type="InterPro" id="IPR020013">
    <property type="entry name" value="Flagellar_FlgE/F/G"/>
</dbReference>
<comment type="subcellular location">
    <subcellularLocation>
        <location evidence="1 5">Bacterial flagellum basal body</location>
    </subcellularLocation>
</comment>
<keyword evidence="10" id="KW-0966">Cell projection</keyword>
<feature type="domain" description="Flagellar hook protein FlgE/F/G-like D1" evidence="9">
    <location>
        <begin position="83"/>
        <end position="158"/>
    </location>
</feature>
<evidence type="ECO:0000259" key="6">
    <source>
        <dbReference type="Pfam" id="PF00460"/>
    </source>
</evidence>
<keyword evidence="10" id="KW-0282">Flagellum</keyword>